<name>A0A812II04_9DINO</name>
<dbReference type="EMBL" id="CAJNDS010000252">
    <property type="protein sequence ID" value="CAE7034351.1"/>
    <property type="molecule type" value="Genomic_DNA"/>
</dbReference>
<gene>
    <name evidence="2" type="ORF">SNAT2548_LOCUS4114</name>
</gene>
<comment type="caution">
    <text evidence="2">The sequence shown here is derived from an EMBL/GenBank/DDBJ whole genome shotgun (WGS) entry which is preliminary data.</text>
</comment>
<proteinExistence type="predicted"/>
<feature type="region of interest" description="Disordered" evidence="1">
    <location>
        <begin position="98"/>
        <end position="118"/>
    </location>
</feature>
<sequence>MATGRLPVWALVQIRPRGWPSNSPKLPRPFDPSEASAGEGEARDATARAIRNLALHQVGQVPRSTARSPRDQARLEVAAPIPDFFDTIEEERVDVDLSQTMSEEDNTSFFSRNSCPNQ</sequence>
<organism evidence="2 3">
    <name type="scientific">Symbiodinium natans</name>
    <dbReference type="NCBI Taxonomy" id="878477"/>
    <lineage>
        <taxon>Eukaryota</taxon>
        <taxon>Sar</taxon>
        <taxon>Alveolata</taxon>
        <taxon>Dinophyceae</taxon>
        <taxon>Suessiales</taxon>
        <taxon>Symbiodiniaceae</taxon>
        <taxon>Symbiodinium</taxon>
    </lineage>
</organism>
<accession>A0A812II04</accession>
<keyword evidence="3" id="KW-1185">Reference proteome</keyword>
<evidence type="ECO:0000313" key="2">
    <source>
        <dbReference type="EMBL" id="CAE7034351.1"/>
    </source>
</evidence>
<evidence type="ECO:0000313" key="3">
    <source>
        <dbReference type="Proteomes" id="UP000604046"/>
    </source>
</evidence>
<evidence type="ECO:0000256" key="1">
    <source>
        <dbReference type="SAM" id="MobiDB-lite"/>
    </source>
</evidence>
<dbReference type="AlphaFoldDB" id="A0A812II04"/>
<dbReference type="Proteomes" id="UP000604046">
    <property type="component" value="Unassembled WGS sequence"/>
</dbReference>
<protein>
    <submittedName>
        <fullName evidence="2">Uncharacterized protein</fullName>
    </submittedName>
</protein>
<feature type="region of interest" description="Disordered" evidence="1">
    <location>
        <begin position="17"/>
        <end position="44"/>
    </location>
</feature>
<reference evidence="2" key="1">
    <citation type="submission" date="2021-02" db="EMBL/GenBank/DDBJ databases">
        <authorList>
            <person name="Dougan E. K."/>
            <person name="Rhodes N."/>
            <person name="Thang M."/>
            <person name="Chan C."/>
        </authorList>
    </citation>
    <scope>NUCLEOTIDE SEQUENCE</scope>
</reference>